<evidence type="ECO:0000256" key="1">
    <source>
        <dbReference type="SAM" id="MobiDB-lite"/>
    </source>
</evidence>
<gene>
    <name evidence="2" type="ORF">COT26_01200</name>
</gene>
<protein>
    <submittedName>
        <fullName evidence="2">Uncharacterized protein</fullName>
    </submittedName>
</protein>
<accession>A0A2H0YSV1</accession>
<organism evidence="2 3">
    <name type="scientific">Candidatus Kerfeldbacteria bacterium CG08_land_8_20_14_0_20_43_14</name>
    <dbReference type="NCBI Taxonomy" id="2014246"/>
    <lineage>
        <taxon>Bacteria</taxon>
        <taxon>Candidatus Kerfeldiibacteriota</taxon>
    </lineage>
</organism>
<proteinExistence type="predicted"/>
<feature type="non-terminal residue" evidence="2">
    <location>
        <position position="1"/>
    </location>
</feature>
<dbReference type="EMBL" id="PEXW01000024">
    <property type="protein sequence ID" value="PIS40832.1"/>
    <property type="molecule type" value="Genomic_DNA"/>
</dbReference>
<feature type="compositionally biased region" description="Basic residues" evidence="1">
    <location>
        <begin position="14"/>
        <end position="31"/>
    </location>
</feature>
<reference evidence="3" key="1">
    <citation type="submission" date="2017-09" db="EMBL/GenBank/DDBJ databases">
        <title>Depth-based differentiation of microbial function through sediment-hosted aquifers and enrichment of novel symbionts in the deep terrestrial subsurface.</title>
        <authorList>
            <person name="Probst A.J."/>
            <person name="Ladd B."/>
            <person name="Jarett J.K."/>
            <person name="Geller-Mcgrath D.E."/>
            <person name="Sieber C.M.K."/>
            <person name="Emerson J.B."/>
            <person name="Anantharaman K."/>
            <person name="Thomas B.C."/>
            <person name="Malmstrom R."/>
            <person name="Stieglmeier M."/>
            <person name="Klingl A."/>
            <person name="Woyke T."/>
            <person name="Ryan C.M."/>
            <person name="Banfield J.F."/>
        </authorList>
    </citation>
    <scope>NUCLEOTIDE SEQUENCE [LARGE SCALE GENOMIC DNA]</scope>
</reference>
<name>A0A2H0YSV1_9BACT</name>
<evidence type="ECO:0000313" key="3">
    <source>
        <dbReference type="Proteomes" id="UP000236845"/>
    </source>
</evidence>
<comment type="caution">
    <text evidence="2">The sequence shown here is derived from an EMBL/GenBank/DDBJ whole genome shotgun (WGS) entry which is preliminary data.</text>
</comment>
<feature type="region of interest" description="Disordered" evidence="1">
    <location>
        <begin position="1"/>
        <end position="67"/>
    </location>
</feature>
<dbReference type="Proteomes" id="UP000236845">
    <property type="component" value="Unassembled WGS sequence"/>
</dbReference>
<dbReference type="AlphaFoldDB" id="A0A2H0YSV1"/>
<sequence>RPEQNPAQKFSFPFRRKKSDARKSKIVKKTFLRGGEFSERRRGEATIAQNPNSENWRKEQDSDLRSP</sequence>
<feature type="compositionally biased region" description="Basic and acidic residues" evidence="1">
    <location>
        <begin position="55"/>
        <end position="67"/>
    </location>
</feature>
<evidence type="ECO:0000313" key="2">
    <source>
        <dbReference type="EMBL" id="PIS40832.1"/>
    </source>
</evidence>